<dbReference type="GO" id="GO:1902975">
    <property type="term" value="P:mitotic DNA replication initiation"/>
    <property type="evidence" value="ECO:0007669"/>
    <property type="project" value="TreeGrafter"/>
</dbReference>
<dbReference type="GO" id="GO:0043138">
    <property type="term" value="F:3'-5' DNA helicase activity"/>
    <property type="evidence" value="ECO:0007669"/>
    <property type="project" value="TreeGrafter"/>
</dbReference>
<proteinExistence type="predicted"/>
<feature type="domain" description="DNA replication licensing factor MCM2-like winged-helix" evidence="2">
    <location>
        <begin position="88"/>
        <end position="132"/>
    </location>
</feature>
<name>A0A183D2I1_9BILA</name>
<dbReference type="GO" id="GO:0003697">
    <property type="term" value="F:single-stranded DNA binding"/>
    <property type="evidence" value="ECO:0007669"/>
    <property type="project" value="TreeGrafter"/>
</dbReference>
<feature type="domain" description="MCM AAA-lid" evidence="1">
    <location>
        <begin position="18"/>
        <end position="64"/>
    </location>
</feature>
<dbReference type="WBParaSite" id="GPUH_0000292701-mRNA-1">
    <property type="protein sequence ID" value="GPUH_0000292701-mRNA-1"/>
    <property type="gene ID" value="GPUH_0000292701"/>
</dbReference>
<dbReference type="PANTHER" id="PTHR11630:SF44">
    <property type="entry name" value="DNA REPLICATION LICENSING FACTOR MCM2"/>
    <property type="match status" value="1"/>
</dbReference>
<dbReference type="Pfam" id="PF23669">
    <property type="entry name" value="WHD_MCM2"/>
    <property type="match status" value="1"/>
</dbReference>
<dbReference type="GO" id="GO:0000727">
    <property type="term" value="P:double-strand break repair via break-induced replication"/>
    <property type="evidence" value="ECO:0007669"/>
    <property type="project" value="TreeGrafter"/>
</dbReference>
<organism evidence="3">
    <name type="scientific">Gongylonema pulchrum</name>
    <dbReference type="NCBI Taxonomy" id="637853"/>
    <lineage>
        <taxon>Eukaryota</taxon>
        <taxon>Metazoa</taxon>
        <taxon>Ecdysozoa</taxon>
        <taxon>Nematoda</taxon>
        <taxon>Chromadorea</taxon>
        <taxon>Rhabditida</taxon>
        <taxon>Spirurina</taxon>
        <taxon>Spiruromorpha</taxon>
        <taxon>Spiruroidea</taxon>
        <taxon>Gongylonematidae</taxon>
        <taxon>Gongylonema</taxon>
    </lineage>
</organism>
<reference evidence="3" key="1">
    <citation type="submission" date="2016-06" db="UniProtKB">
        <authorList>
            <consortium name="WormBaseParasite"/>
        </authorList>
    </citation>
    <scope>IDENTIFICATION</scope>
</reference>
<protein>
    <submittedName>
        <fullName evidence="3">MCM_lid domain-containing protein</fullName>
    </submittedName>
</protein>
<dbReference type="GO" id="GO:0005634">
    <property type="term" value="C:nucleus"/>
    <property type="evidence" value="ECO:0007669"/>
    <property type="project" value="TreeGrafter"/>
</dbReference>
<evidence type="ECO:0000259" key="1">
    <source>
        <dbReference type="Pfam" id="PF17855"/>
    </source>
</evidence>
<evidence type="ECO:0000259" key="2">
    <source>
        <dbReference type="Pfam" id="PF23669"/>
    </source>
</evidence>
<dbReference type="AlphaFoldDB" id="A0A183D2I1"/>
<dbReference type="GO" id="GO:0005524">
    <property type="term" value="F:ATP binding"/>
    <property type="evidence" value="ECO:0007669"/>
    <property type="project" value="InterPro"/>
</dbReference>
<sequence length="154" mass="18004">LISQTVLRKYIMYARENATGSVAITVRHVESLIRLAEAHAKMHLRSYVCDEDVDVAVRVILESFISTQKASIMRQMRRNFDRHLNFNRDHNELLLYLLKQLVKDQLHYERARHADEALTTVAVAESDFIEKVSFLFRFPLKTRFASCVEMNFTA</sequence>
<dbReference type="InterPro" id="IPR059098">
    <property type="entry name" value="WHD_MCM2"/>
</dbReference>
<dbReference type="PANTHER" id="PTHR11630">
    <property type="entry name" value="DNA REPLICATION LICENSING FACTOR MCM FAMILY MEMBER"/>
    <property type="match status" value="1"/>
</dbReference>
<dbReference type="InterPro" id="IPR027417">
    <property type="entry name" value="P-loop_NTPase"/>
</dbReference>
<dbReference type="InterPro" id="IPR041562">
    <property type="entry name" value="MCM_lid"/>
</dbReference>
<dbReference type="Gene3D" id="3.40.50.300">
    <property type="entry name" value="P-loop containing nucleotide triphosphate hydrolases"/>
    <property type="match status" value="1"/>
</dbReference>
<dbReference type="GO" id="GO:0017116">
    <property type="term" value="F:single-stranded DNA helicase activity"/>
    <property type="evidence" value="ECO:0007669"/>
    <property type="project" value="TreeGrafter"/>
</dbReference>
<dbReference type="Pfam" id="PF17855">
    <property type="entry name" value="MCM_lid"/>
    <property type="match status" value="1"/>
</dbReference>
<dbReference type="InterPro" id="IPR031327">
    <property type="entry name" value="MCM"/>
</dbReference>
<dbReference type="GO" id="GO:0042555">
    <property type="term" value="C:MCM complex"/>
    <property type="evidence" value="ECO:0007669"/>
    <property type="project" value="TreeGrafter"/>
</dbReference>
<evidence type="ECO:0000313" key="3">
    <source>
        <dbReference type="WBParaSite" id="GPUH_0000292701-mRNA-1"/>
    </source>
</evidence>
<accession>A0A183D2I1</accession>